<dbReference type="RefSeq" id="WP_008595719.1">
    <property type="nucleotide sequence ID" value="NZ_AMRM01000006.1"/>
</dbReference>
<comment type="cofactor">
    <cofactor evidence="9">
        <name>pyridoxal 5'-phosphate</name>
        <dbReference type="ChEBI" id="CHEBI:597326"/>
    </cofactor>
</comment>
<dbReference type="GO" id="GO:0000105">
    <property type="term" value="P:L-histidine biosynthetic process"/>
    <property type="evidence" value="ECO:0007669"/>
    <property type="project" value="UniProtKB-KW"/>
</dbReference>
<accession>K2N617</accession>
<evidence type="ECO:0000256" key="1">
    <source>
        <dbReference type="ARBA" id="ARBA00005011"/>
    </source>
</evidence>
<dbReference type="Proteomes" id="UP000006786">
    <property type="component" value="Unassembled WGS sequence"/>
</dbReference>
<evidence type="ECO:0000256" key="9">
    <source>
        <dbReference type="RuleBase" id="RU000481"/>
    </source>
</evidence>
<keyword evidence="6" id="KW-0663">Pyridoxal phosphate</keyword>
<reference evidence="11 12" key="1">
    <citation type="journal article" date="2012" name="J. Bacteriol.">
        <title>Genome Sequence of Nitratireductor pacificus Type Strain pht-3B.</title>
        <authorList>
            <person name="Lai Q."/>
            <person name="Li G."/>
            <person name="Shao Z."/>
        </authorList>
    </citation>
    <scope>NUCLEOTIDE SEQUENCE [LARGE SCALE GENOMIC DNA]</scope>
    <source>
        <strain evidence="12">pht-3B</strain>
    </source>
</reference>
<dbReference type="InterPro" id="IPR004839">
    <property type="entry name" value="Aminotransferase_I/II_large"/>
</dbReference>
<evidence type="ECO:0000313" key="12">
    <source>
        <dbReference type="Proteomes" id="UP000006786"/>
    </source>
</evidence>
<dbReference type="PATRIC" id="fig|391937.3.peg.1405"/>
<dbReference type="Pfam" id="PF00155">
    <property type="entry name" value="Aminotran_1_2"/>
    <property type="match status" value="1"/>
</dbReference>
<comment type="similarity">
    <text evidence="2">Belongs to the class-II pyridoxal-phosphate-dependent aminotransferase family. Histidinol-phosphate aminotransferase subfamily.</text>
</comment>
<evidence type="ECO:0000256" key="7">
    <source>
        <dbReference type="ARBA" id="ARBA00023102"/>
    </source>
</evidence>
<evidence type="ECO:0000256" key="3">
    <source>
        <dbReference type="ARBA" id="ARBA00022576"/>
    </source>
</evidence>
<dbReference type="InterPro" id="IPR015422">
    <property type="entry name" value="PyrdxlP-dep_Trfase_small"/>
</dbReference>
<keyword evidence="3 9" id="KW-0032">Aminotransferase</keyword>
<evidence type="ECO:0000256" key="8">
    <source>
        <dbReference type="ARBA" id="ARBA00047481"/>
    </source>
</evidence>
<dbReference type="AlphaFoldDB" id="K2N617"/>
<keyword evidence="4" id="KW-0028">Amino-acid biosynthesis</keyword>
<evidence type="ECO:0000256" key="2">
    <source>
        <dbReference type="ARBA" id="ARBA00007970"/>
    </source>
</evidence>
<evidence type="ECO:0000313" key="11">
    <source>
        <dbReference type="EMBL" id="EKF19588.1"/>
    </source>
</evidence>
<name>K2N617_9HYPH</name>
<dbReference type="SUPFAM" id="SSF53383">
    <property type="entry name" value="PLP-dependent transferases"/>
    <property type="match status" value="1"/>
</dbReference>
<comment type="similarity">
    <text evidence="9">Belongs to the class-I pyridoxal-phosphate-dependent aminotransferase family.</text>
</comment>
<dbReference type="GO" id="GO:0004400">
    <property type="term" value="F:histidinol-phosphate transaminase activity"/>
    <property type="evidence" value="ECO:0007669"/>
    <property type="project" value="UniProtKB-EC"/>
</dbReference>
<keyword evidence="7" id="KW-0368">Histidine biosynthesis</keyword>
<dbReference type="PANTHER" id="PTHR43643:SF6">
    <property type="entry name" value="HISTIDINOL-PHOSPHATE AMINOTRANSFERASE"/>
    <property type="match status" value="1"/>
</dbReference>
<dbReference type="PANTHER" id="PTHR43643">
    <property type="entry name" value="HISTIDINOL-PHOSPHATE AMINOTRANSFERASE 2"/>
    <property type="match status" value="1"/>
</dbReference>
<evidence type="ECO:0000256" key="4">
    <source>
        <dbReference type="ARBA" id="ARBA00022605"/>
    </source>
</evidence>
<comment type="pathway">
    <text evidence="1">Amino-acid biosynthesis; L-histidine biosynthesis; L-histidine from 5-phospho-alpha-D-ribose 1-diphosphate: step 7/9.</text>
</comment>
<dbReference type="EMBL" id="AMRM01000006">
    <property type="protein sequence ID" value="EKF19588.1"/>
    <property type="molecule type" value="Genomic_DNA"/>
</dbReference>
<evidence type="ECO:0000256" key="5">
    <source>
        <dbReference type="ARBA" id="ARBA00022679"/>
    </source>
</evidence>
<dbReference type="OrthoDB" id="9809616at2"/>
<dbReference type="InterPro" id="IPR015421">
    <property type="entry name" value="PyrdxlP-dep_Trfase_major"/>
</dbReference>
<evidence type="ECO:0000256" key="6">
    <source>
        <dbReference type="ARBA" id="ARBA00022898"/>
    </source>
</evidence>
<dbReference type="EC" id="2.6.1.-" evidence="9"/>
<dbReference type="InterPro" id="IPR050106">
    <property type="entry name" value="HistidinolP_aminotransfase"/>
</dbReference>
<dbReference type="InterPro" id="IPR004838">
    <property type="entry name" value="NHTrfase_class1_PyrdxlP-BS"/>
</dbReference>
<organism evidence="11 12">
    <name type="scientific">Nitratireductor pacificus pht-3B</name>
    <dbReference type="NCBI Taxonomy" id="391937"/>
    <lineage>
        <taxon>Bacteria</taxon>
        <taxon>Pseudomonadati</taxon>
        <taxon>Pseudomonadota</taxon>
        <taxon>Alphaproteobacteria</taxon>
        <taxon>Hyphomicrobiales</taxon>
        <taxon>Phyllobacteriaceae</taxon>
        <taxon>Nitratireductor</taxon>
    </lineage>
</organism>
<proteinExistence type="inferred from homology"/>
<dbReference type="Gene3D" id="3.90.1150.10">
    <property type="entry name" value="Aspartate Aminotransferase, domain 1"/>
    <property type="match status" value="1"/>
</dbReference>
<gene>
    <name evidence="11" type="ORF">NA2_06827</name>
</gene>
<dbReference type="Gene3D" id="3.40.640.10">
    <property type="entry name" value="Type I PLP-dependent aspartate aminotransferase-like (Major domain)"/>
    <property type="match status" value="1"/>
</dbReference>
<keyword evidence="5 9" id="KW-0808">Transferase</keyword>
<comment type="catalytic activity">
    <reaction evidence="8">
        <text>L-histidinol phosphate + 2-oxoglutarate = 3-(imidazol-4-yl)-2-oxopropyl phosphate + L-glutamate</text>
        <dbReference type="Rhea" id="RHEA:23744"/>
        <dbReference type="ChEBI" id="CHEBI:16810"/>
        <dbReference type="ChEBI" id="CHEBI:29985"/>
        <dbReference type="ChEBI" id="CHEBI:57766"/>
        <dbReference type="ChEBI" id="CHEBI:57980"/>
        <dbReference type="EC" id="2.6.1.9"/>
    </reaction>
</comment>
<dbReference type="eggNOG" id="COG0079">
    <property type="taxonomic scope" value="Bacteria"/>
</dbReference>
<dbReference type="InterPro" id="IPR015424">
    <property type="entry name" value="PyrdxlP-dep_Trfase"/>
</dbReference>
<dbReference type="PROSITE" id="PS00105">
    <property type="entry name" value="AA_TRANSFER_CLASS_1"/>
    <property type="match status" value="1"/>
</dbReference>
<feature type="domain" description="Aminotransferase class I/classII large" evidence="10">
    <location>
        <begin position="20"/>
        <end position="345"/>
    </location>
</feature>
<comment type="caution">
    <text evidence="11">The sequence shown here is derived from an EMBL/GenBank/DDBJ whole genome shotgun (WGS) entry which is preliminary data.</text>
</comment>
<dbReference type="CDD" id="cd00609">
    <property type="entry name" value="AAT_like"/>
    <property type="match status" value="1"/>
</dbReference>
<evidence type="ECO:0000259" key="10">
    <source>
        <dbReference type="Pfam" id="PF00155"/>
    </source>
</evidence>
<dbReference type="STRING" id="391937.NA2_06827"/>
<protein>
    <recommendedName>
        <fullName evidence="9">Aminotransferase</fullName>
        <ecNumber evidence="9">2.6.1.-</ecNumber>
    </recommendedName>
</protein>
<dbReference type="GO" id="GO:0030170">
    <property type="term" value="F:pyridoxal phosphate binding"/>
    <property type="evidence" value="ECO:0007669"/>
    <property type="project" value="InterPro"/>
</dbReference>
<sequence>MTGPIASKTTTPAVRRLHLNESPLPPAPGVVAAIAAAAARVNRYPEPDCPLLLGALSDYTGVSADRIVVTSGSNELLHLLPLISDAHGAEMVVPDPSFPTYRKVAGFFDITVHGVPVMADGRPDVDALLAAVTPGCRMVCVPSPNNPTGGLLSADEIERLVAGVPETMLLHFDEAYYEFGRQAGGVEALPILEKRKGPWMTSRSFSKAFGLAGLRLGYTIASSADLARRARGLRPNFSVNALAVAAGVAALAAPEHMRATVAQVAAERERLSDGLRAAGLAPFPSAANFVAFPVPEGDGDLAARLTAQGILTTAFQIPGQLGGQVAAVRITVGTREDTDAVFEALAACRGSER</sequence>
<keyword evidence="12" id="KW-1185">Reference proteome</keyword>